<protein>
    <submittedName>
        <fullName evidence="4">Resolvase</fullName>
    </submittedName>
</protein>
<name>A0A2S0MBB4_9BURK</name>
<sequence>MFQPQSFTAPSFVAYYRVSTQRQGASGLGIEAQRQMVARFLSERACSPLAEFVETETGKGANALEKRPQLKAALELCKKTGATLLIAKLDRLARNIHFVSGLIEMGVDFVAADMPQANKVMIQMHAVMSEWERDQISERTKAALAAAKARGVVLGATGRDNLKRHTEEKQDAARAFAQRLDGLAKGFKARGLTQRQMVAELNLARVKAPRGGSWTLRQVQRVLTHNS</sequence>
<evidence type="ECO:0000259" key="3">
    <source>
        <dbReference type="PROSITE" id="PS51736"/>
    </source>
</evidence>
<dbReference type="RefSeq" id="WP_106701647.1">
    <property type="nucleotide sequence ID" value="NZ_CP027666.1"/>
</dbReference>
<keyword evidence="2" id="KW-0233">DNA recombination</keyword>
<dbReference type="GO" id="GO:0003677">
    <property type="term" value="F:DNA binding"/>
    <property type="evidence" value="ECO:0007669"/>
    <property type="project" value="UniProtKB-KW"/>
</dbReference>
<organism evidence="4 5">
    <name type="scientific">Ottowia oryzae</name>
    <dbReference type="NCBI Taxonomy" id="2109914"/>
    <lineage>
        <taxon>Bacteria</taxon>
        <taxon>Pseudomonadati</taxon>
        <taxon>Pseudomonadota</taxon>
        <taxon>Betaproteobacteria</taxon>
        <taxon>Burkholderiales</taxon>
        <taxon>Comamonadaceae</taxon>
        <taxon>Ottowia</taxon>
    </lineage>
</organism>
<proteinExistence type="predicted"/>
<dbReference type="OrthoDB" id="2290206at2"/>
<feature type="domain" description="Resolvase/invertase-type recombinase catalytic" evidence="3">
    <location>
        <begin position="11"/>
        <end position="151"/>
    </location>
</feature>
<dbReference type="AlphaFoldDB" id="A0A2S0MBB4"/>
<evidence type="ECO:0000313" key="5">
    <source>
        <dbReference type="Proteomes" id="UP000239709"/>
    </source>
</evidence>
<gene>
    <name evidence="4" type="ORF">C6570_02185</name>
</gene>
<keyword evidence="5" id="KW-1185">Reference proteome</keyword>
<dbReference type="Gene3D" id="3.40.50.1390">
    <property type="entry name" value="Resolvase, N-terminal catalytic domain"/>
    <property type="match status" value="1"/>
</dbReference>
<dbReference type="Pfam" id="PF00239">
    <property type="entry name" value="Resolvase"/>
    <property type="match status" value="1"/>
</dbReference>
<dbReference type="PANTHER" id="PTHR30461">
    <property type="entry name" value="DNA-INVERTASE FROM LAMBDOID PROPHAGE"/>
    <property type="match status" value="1"/>
</dbReference>
<accession>A0A2S0MBB4</accession>
<dbReference type="PROSITE" id="PS51736">
    <property type="entry name" value="RECOMBINASES_3"/>
    <property type="match status" value="1"/>
</dbReference>
<dbReference type="InterPro" id="IPR036162">
    <property type="entry name" value="Resolvase-like_N_sf"/>
</dbReference>
<dbReference type="CDD" id="cd00338">
    <property type="entry name" value="Ser_Recombinase"/>
    <property type="match status" value="1"/>
</dbReference>
<dbReference type="SMART" id="SM00857">
    <property type="entry name" value="Resolvase"/>
    <property type="match status" value="1"/>
</dbReference>
<dbReference type="InterPro" id="IPR050639">
    <property type="entry name" value="SSR_resolvase"/>
</dbReference>
<dbReference type="SUPFAM" id="SSF53041">
    <property type="entry name" value="Resolvase-like"/>
    <property type="match status" value="1"/>
</dbReference>
<dbReference type="InterPro" id="IPR006119">
    <property type="entry name" value="Resolv_N"/>
</dbReference>
<dbReference type="GO" id="GO:0000150">
    <property type="term" value="F:DNA strand exchange activity"/>
    <property type="evidence" value="ECO:0007669"/>
    <property type="project" value="InterPro"/>
</dbReference>
<keyword evidence="1" id="KW-0238">DNA-binding</keyword>
<reference evidence="4 5" key="1">
    <citation type="submission" date="2018-03" db="EMBL/GenBank/DDBJ databases">
        <title>Genome sequencing of Ottowia sp.</title>
        <authorList>
            <person name="Kim S.-J."/>
            <person name="Heo J."/>
            <person name="Kwon S.-W."/>
        </authorList>
    </citation>
    <scope>NUCLEOTIDE SEQUENCE [LARGE SCALE GENOMIC DNA]</scope>
    <source>
        <strain evidence="4 5">KADR8-3</strain>
    </source>
</reference>
<dbReference type="PANTHER" id="PTHR30461:SF2">
    <property type="entry name" value="SERINE RECOMBINASE PINE-RELATED"/>
    <property type="match status" value="1"/>
</dbReference>
<dbReference type="Proteomes" id="UP000239709">
    <property type="component" value="Chromosome"/>
</dbReference>
<evidence type="ECO:0000256" key="1">
    <source>
        <dbReference type="ARBA" id="ARBA00023125"/>
    </source>
</evidence>
<evidence type="ECO:0000256" key="2">
    <source>
        <dbReference type="ARBA" id="ARBA00023172"/>
    </source>
</evidence>
<dbReference type="EMBL" id="CP027666">
    <property type="protein sequence ID" value="AVO33192.1"/>
    <property type="molecule type" value="Genomic_DNA"/>
</dbReference>
<dbReference type="KEGG" id="otk:C6570_02185"/>
<evidence type="ECO:0000313" key="4">
    <source>
        <dbReference type="EMBL" id="AVO33192.1"/>
    </source>
</evidence>